<dbReference type="InterPro" id="IPR012340">
    <property type="entry name" value="NA-bd_OB-fold"/>
</dbReference>
<dbReference type="GO" id="GO:0008859">
    <property type="term" value="F:exoribonuclease II activity"/>
    <property type="evidence" value="ECO:0007669"/>
    <property type="project" value="UniProtKB-EC"/>
</dbReference>
<evidence type="ECO:0000313" key="2">
    <source>
        <dbReference type="EMBL" id="AWD32698.1"/>
    </source>
</evidence>
<feature type="domain" description="RNB" evidence="1">
    <location>
        <begin position="242"/>
        <end position="519"/>
    </location>
</feature>
<name>A0A3S7JAJ9_9PROT</name>
<dbReference type="GO" id="GO:0003723">
    <property type="term" value="F:RNA binding"/>
    <property type="evidence" value="ECO:0007669"/>
    <property type="project" value="InterPro"/>
</dbReference>
<protein>
    <submittedName>
        <fullName evidence="2">Ribonuclease R</fullName>
        <ecNumber evidence="2">3.1.13.1</ecNumber>
    </submittedName>
</protein>
<dbReference type="EMBL" id="CP025628">
    <property type="protein sequence ID" value="AWD32698.1"/>
    <property type="molecule type" value="Genomic_DNA"/>
</dbReference>
<gene>
    <name evidence="2" type="primary">rnr_2</name>
    <name evidence="2" type="ORF">CKSOR_00598</name>
</gene>
<dbReference type="OrthoDB" id="5288992at2"/>
<dbReference type="SMART" id="SM00955">
    <property type="entry name" value="RNB"/>
    <property type="match status" value="1"/>
</dbReference>
<dbReference type="PANTHER" id="PTHR23355">
    <property type="entry name" value="RIBONUCLEASE"/>
    <property type="match status" value="1"/>
</dbReference>
<dbReference type="KEGG" id="kso:CKSOR_00598"/>
<dbReference type="GO" id="GO:0005829">
    <property type="term" value="C:cytosol"/>
    <property type="evidence" value="ECO:0007669"/>
    <property type="project" value="TreeGrafter"/>
</dbReference>
<dbReference type="InterPro" id="IPR001900">
    <property type="entry name" value="RNase_II/R"/>
</dbReference>
<reference evidence="2 3" key="1">
    <citation type="journal article" date="2018" name="Parasitology">
        <title>The reduced genome of Candidatus Kinetoplastibacterium sorsogonicusi, the endosymbiont of Kentomonas sorsogonicus (Trypanosomatidae): loss of the haem-synthesis pathway.</title>
        <authorList>
            <person name="Silva F.M."/>
            <person name="Kostygov A.Y."/>
            <person name="Spodareva V.V."/>
            <person name="Butenko A."/>
            <person name="Tossou R."/>
            <person name="Lukes J."/>
            <person name="Yurchenko V."/>
            <person name="Alves J.M.P."/>
        </authorList>
    </citation>
    <scope>NUCLEOTIDE SEQUENCE [LARGE SCALE GENOMIC DNA]</scope>
    <source>
        <strain evidence="2 3">MF-08</strain>
    </source>
</reference>
<evidence type="ECO:0000259" key="1">
    <source>
        <dbReference type="SMART" id="SM00955"/>
    </source>
</evidence>
<dbReference type="Pfam" id="PF00773">
    <property type="entry name" value="RNB"/>
    <property type="match status" value="2"/>
</dbReference>
<sequence>MFIIFENKNNFLIGKILSETENYVNIEYAKGNRLKLKKNNILLRFNNDTKNLDHLILEANNLSETLDPDFIWEYVGCNEFNAIKFAKEYYGDNTNIIEILSMLIFLNKNPAYFYKIKNGDYKPANENVLKKAIIAINKKKEILEQIERLSKLLIKGILPEEIKKSLGKIISLTDKNSIEYKAIEKSCFILKCSPEKLLMSLGAWNDTLSMHKQIFFAKNPCYIQQKNDFSNINDNFQYPTVIHEYIYSVDDQNTIEIDDALSVNILDNNNIKIGIHIAAPGLGVTRNSEYDRFARIRSSTIYLPGEKITMQPENVINIFSLDQNKLKPAISLYVIINTDTNQIQDTFSCIEKIIVKENLRIHNIENIFNIESLNNEDKILPYQNWIKPLWKVSQIFAKKREIIRGKPENNSKQEYDFILEGLPNDKYTKVHINKRSRNSPISMIISEFMILANTIWGDLLKKYSLPAIYRYVQYGKAKNSIYPNAHDGLGVSQYLWSTSPLRRYIDLVNQWQIISAIEHGISSKLFSTFRHGDSDLFSIMSIFESQYSEIIDFQQKIEKYWCIRWLQQNNLHYINAEIIRDKLVRFLDIPIIIKLASLPTNLSKGEKIELEILGTDEISLDIDCRYKRSINKI</sequence>
<dbReference type="InterPro" id="IPR050180">
    <property type="entry name" value="RNR_Ribonuclease"/>
</dbReference>
<proteinExistence type="predicted"/>
<dbReference type="Proteomes" id="UP000266796">
    <property type="component" value="Chromosome"/>
</dbReference>
<organism evidence="2 3">
    <name type="scientific">Candidatus Kinetoplastidibacterium kentomonadis</name>
    <dbReference type="NCBI Taxonomy" id="1576550"/>
    <lineage>
        <taxon>Bacteria</taxon>
        <taxon>Pseudomonadati</taxon>
        <taxon>Pseudomonadota</taxon>
        <taxon>Betaproteobacteria</taxon>
        <taxon>Candidatus Kinetoplastidibacterium</taxon>
    </lineage>
</organism>
<dbReference type="AlphaFoldDB" id="A0A3S7JAJ9"/>
<keyword evidence="2" id="KW-0378">Hydrolase</keyword>
<dbReference type="GO" id="GO:0006402">
    <property type="term" value="P:mRNA catabolic process"/>
    <property type="evidence" value="ECO:0007669"/>
    <property type="project" value="TreeGrafter"/>
</dbReference>
<evidence type="ECO:0000313" key="3">
    <source>
        <dbReference type="Proteomes" id="UP000266796"/>
    </source>
</evidence>
<dbReference type="RefSeq" id="WP_108674096.1">
    <property type="nucleotide sequence ID" value="NZ_CP025628.1"/>
</dbReference>
<dbReference type="EC" id="3.1.13.1" evidence="2"/>
<accession>A0A3S7JAJ9</accession>
<keyword evidence="3" id="KW-1185">Reference proteome</keyword>
<dbReference type="SUPFAM" id="SSF50249">
    <property type="entry name" value="Nucleic acid-binding proteins"/>
    <property type="match status" value="1"/>
</dbReference>
<dbReference type="PANTHER" id="PTHR23355:SF9">
    <property type="entry name" value="DIS3-LIKE EXONUCLEASE 2"/>
    <property type="match status" value="1"/>
</dbReference>